<accession>A0A9X3DQQ3</accession>
<proteinExistence type="predicted"/>
<name>A0A9X3DQQ3_9GAMM</name>
<comment type="caution">
    <text evidence="2">The sequence shown here is derived from an EMBL/GenBank/DDBJ whole genome shotgun (WGS) entry which is preliminary data.</text>
</comment>
<evidence type="ECO:0000259" key="1">
    <source>
        <dbReference type="PROSITE" id="PS51186"/>
    </source>
</evidence>
<reference evidence="2" key="1">
    <citation type="submission" date="2022-11" db="EMBL/GenBank/DDBJ databases">
        <title>Biodiversity and phylogenetic relationships of bacteria.</title>
        <authorList>
            <person name="Machado R.A.R."/>
            <person name="Bhat A."/>
            <person name="Loulou A."/>
            <person name="Kallel S."/>
        </authorList>
    </citation>
    <scope>NUCLEOTIDE SEQUENCE</scope>
    <source>
        <strain evidence="2">A-IN1</strain>
    </source>
</reference>
<evidence type="ECO:0000313" key="3">
    <source>
        <dbReference type="Proteomes" id="UP001146019"/>
    </source>
</evidence>
<feature type="domain" description="N-acetyltransferase" evidence="1">
    <location>
        <begin position="1"/>
        <end position="111"/>
    </location>
</feature>
<dbReference type="Gene3D" id="3.40.630.30">
    <property type="match status" value="1"/>
</dbReference>
<dbReference type="InterPro" id="IPR016181">
    <property type="entry name" value="Acyl_CoA_acyltransferase"/>
</dbReference>
<dbReference type="AlphaFoldDB" id="A0A9X3DQQ3"/>
<gene>
    <name evidence="2" type="ORF">OSH00_00990</name>
</gene>
<keyword evidence="3" id="KW-1185">Reference proteome</keyword>
<dbReference type="GO" id="GO:0016747">
    <property type="term" value="F:acyltransferase activity, transferring groups other than amino-acyl groups"/>
    <property type="evidence" value="ECO:0007669"/>
    <property type="project" value="InterPro"/>
</dbReference>
<dbReference type="EMBL" id="JAPKMY010000001">
    <property type="protein sequence ID" value="MCX5466323.1"/>
    <property type="molecule type" value="Genomic_DNA"/>
</dbReference>
<dbReference type="RefSeq" id="WP_266128864.1">
    <property type="nucleotide sequence ID" value="NZ_JAPKMY010000001.1"/>
</dbReference>
<dbReference type="InterPro" id="IPR000182">
    <property type="entry name" value="GNAT_dom"/>
</dbReference>
<dbReference type="PROSITE" id="PS51186">
    <property type="entry name" value="GNAT"/>
    <property type="match status" value="1"/>
</dbReference>
<dbReference type="SUPFAM" id="SSF55729">
    <property type="entry name" value="Acyl-CoA N-acyltransferases (Nat)"/>
    <property type="match status" value="1"/>
</dbReference>
<organism evidence="2 3">
    <name type="scientific">Acinetobacter nematophilus</name>
    <dbReference type="NCBI Taxonomy" id="2994642"/>
    <lineage>
        <taxon>Bacteria</taxon>
        <taxon>Pseudomonadati</taxon>
        <taxon>Pseudomonadota</taxon>
        <taxon>Gammaproteobacteria</taxon>
        <taxon>Moraxellales</taxon>
        <taxon>Moraxellaceae</taxon>
        <taxon>Acinetobacter</taxon>
    </lineage>
</organism>
<dbReference type="Pfam" id="PF00583">
    <property type="entry name" value="Acetyltransf_1"/>
    <property type="match status" value="1"/>
</dbReference>
<dbReference type="CDD" id="cd04301">
    <property type="entry name" value="NAT_SF"/>
    <property type="match status" value="1"/>
</dbReference>
<sequence>MQIHAWCTESTCFLAEKDGEIMGYGVLNYHFFGCGFIEMLMVGERYRRSGTGLNLLNALISKCQHPKLFTTTNQSNFAMQRLLLNSGFIKSGQIENLDEDDSEIVYFIPIPQ</sequence>
<dbReference type="Proteomes" id="UP001146019">
    <property type="component" value="Unassembled WGS sequence"/>
</dbReference>
<protein>
    <submittedName>
        <fullName evidence="2">GNAT family N-acetyltransferase</fullName>
    </submittedName>
</protein>
<evidence type="ECO:0000313" key="2">
    <source>
        <dbReference type="EMBL" id="MCX5466323.1"/>
    </source>
</evidence>